<dbReference type="Proteomes" id="UP000315868">
    <property type="component" value="Unassembled WGS sequence"/>
</dbReference>
<dbReference type="InterPro" id="IPR015421">
    <property type="entry name" value="PyrdxlP-dep_Trfase_major"/>
</dbReference>
<protein>
    <submittedName>
        <fullName evidence="7">Pyridoxal phosphate-dependent aminotransferase</fullName>
    </submittedName>
</protein>
<dbReference type="AlphaFoldDB" id="A0A552L156"/>
<evidence type="ECO:0000313" key="7">
    <source>
        <dbReference type="EMBL" id="TRV13932.1"/>
    </source>
</evidence>
<comment type="similarity">
    <text evidence="2">Belongs to the class-I pyridoxal-phosphate-dependent aminotransferase family.</text>
</comment>
<dbReference type="EMBL" id="SFAM01000052">
    <property type="protein sequence ID" value="TRV13932.1"/>
    <property type="molecule type" value="Genomic_DNA"/>
</dbReference>
<evidence type="ECO:0000259" key="6">
    <source>
        <dbReference type="Pfam" id="PF00155"/>
    </source>
</evidence>
<name>A0A552L156_9CHRO</name>
<dbReference type="InterPro" id="IPR004839">
    <property type="entry name" value="Aminotransferase_I/II_large"/>
</dbReference>
<keyword evidence="5" id="KW-0663">Pyridoxal phosphate</keyword>
<evidence type="ECO:0000256" key="1">
    <source>
        <dbReference type="ARBA" id="ARBA00001933"/>
    </source>
</evidence>
<dbReference type="GO" id="GO:0008483">
    <property type="term" value="F:transaminase activity"/>
    <property type="evidence" value="ECO:0007669"/>
    <property type="project" value="UniProtKB-KW"/>
</dbReference>
<dbReference type="InterPro" id="IPR050596">
    <property type="entry name" value="AspAT/PAT-like"/>
</dbReference>
<dbReference type="GO" id="GO:0006520">
    <property type="term" value="P:amino acid metabolic process"/>
    <property type="evidence" value="ECO:0007669"/>
    <property type="project" value="InterPro"/>
</dbReference>
<sequence length="336" mass="37634">MFNLICKPRSVKSIDLSLGVPQRLSAKLPMLDLQIGDYANPRGASELIGEIATRREVSEKQILITKGAIGAIDLIFRSYLKAGDIILLPRPVFPPFTYLAEFLGARVEFYNSQIDLSEIENKLSNPRTKLILLNFPHNPTGRILSRTNAKNIANLIAKNKRVKFISDEVYCDFDYTQKNTSIRAFSEEGFVVRSMSKSFHAAGIRIGYIEAREELLKPIETLAESSVGAISSVDQAIATHLLKNFLFSPDEYKKARNLACEILDNNQIGYIYPYSGIFVCIKTECFQKVDESGIKVVDGKRFHGSEPFIRASFAVPDEIIRQGFSKISQIIKNGAQ</sequence>
<dbReference type="GO" id="GO:0030170">
    <property type="term" value="F:pyridoxal phosphate binding"/>
    <property type="evidence" value="ECO:0007669"/>
    <property type="project" value="InterPro"/>
</dbReference>
<dbReference type="PANTHER" id="PTHR46383">
    <property type="entry name" value="ASPARTATE AMINOTRANSFERASE"/>
    <property type="match status" value="1"/>
</dbReference>
<keyword evidence="4 7" id="KW-0808">Transferase</keyword>
<evidence type="ECO:0000256" key="5">
    <source>
        <dbReference type="ARBA" id="ARBA00022898"/>
    </source>
</evidence>
<evidence type="ECO:0000313" key="8">
    <source>
        <dbReference type="Proteomes" id="UP000315868"/>
    </source>
</evidence>
<comment type="cofactor">
    <cofactor evidence="1">
        <name>pyridoxal 5'-phosphate</name>
        <dbReference type="ChEBI" id="CHEBI:597326"/>
    </cofactor>
</comment>
<dbReference type="InterPro" id="IPR015424">
    <property type="entry name" value="PyrdxlP-dep_Trfase"/>
</dbReference>
<evidence type="ECO:0000256" key="4">
    <source>
        <dbReference type="ARBA" id="ARBA00022679"/>
    </source>
</evidence>
<evidence type="ECO:0000256" key="3">
    <source>
        <dbReference type="ARBA" id="ARBA00022576"/>
    </source>
</evidence>
<evidence type="ECO:0000256" key="2">
    <source>
        <dbReference type="ARBA" id="ARBA00007441"/>
    </source>
</evidence>
<gene>
    <name evidence="7" type="ORF">EWV45_06595</name>
</gene>
<dbReference type="Gene3D" id="3.40.640.10">
    <property type="entry name" value="Type I PLP-dependent aspartate aminotransferase-like (Major domain)"/>
    <property type="match status" value="1"/>
</dbReference>
<accession>A0A552L156</accession>
<dbReference type="SUPFAM" id="SSF53383">
    <property type="entry name" value="PLP-dependent transferases"/>
    <property type="match status" value="1"/>
</dbReference>
<dbReference type="CDD" id="cd00609">
    <property type="entry name" value="AAT_like"/>
    <property type="match status" value="1"/>
</dbReference>
<dbReference type="Pfam" id="PF00155">
    <property type="entry name" value="Aminotran_1_2"/>
    <property type="match status" value="1"/>
</dbReference>
<reference evidence="7 8" key="1">
    <citation type="submission" date="2019-01" db="EMBL/GenBank/DDBJ databases">
        <title>Coherence of Microcystis species and biogeography revealed through population genomics.</title>
        <authorList>
            <person name="Perez-Carrascal O.M."/>
            <person name="Terrat Y."/>
            <person name="Giani A."/>
            <person name="Fortin N."/>
            <person name="Tromas N."/>
            <person name="Shapiro B.J."/>
        </authorList>
    </citation>
    <scope>NUCLEOTIDE SEQUENCE [LARGE SCALE GENOMIC DNA]</scope>
    <source>
        <strain evidence="7">Mf_QC_C_20070823_S10D</strain>
    </source>
</reference>
<comment type="caution">
    <text evidence="7">The sequence shown here is derived from an EMBL/GenBank/DDBJ whole genome shotgun (WGS) entry which is preliminary data.</text>
</comment>
<dbReference type="PANTHER" id="PTHR46383:SF1">
    <property type="entry name" value="ASPARTATE AMINOTRANSFERASE"/>
    <property type="match status" value="1"/>
</dbReference>
<proteinExistence type="inferred from homology"/>
<organism evidence="7 8">
    <name type="scientific">Microcystis flos-aquae Mf_QC_C_20070823_S10D</name>
    <dbReference type="NCBI Taxonomy" id="2486236"/>
    <lineage>
        <taxon>Bacteria</taxon>
        <taxon>Bacillati</taxon>
        <taxon>Cyanobacteriota</taxon>
        <taxon>Cyanophyceae</taxon>
        <taxon>Oscillatoriophycideae</taxon>
        <taxon>Chroococcales</taxon>
        <taxon>Microcystaceae</taxon>
        <taxon>Microcystis</taxon>
    </lineage>
</organism>
<feature type="domain" description="Aminotransferase class I/classII large" evidence="6">
    <location>
        <begin position="37"/>
        <end position="322"/>
    </location>
</feature>
<keyword evidence="3 7" id="KW-0032">Aminotransferase</keyword>